<accession>A0A226DAT7</accession>
<dbReference type="AlphaFoldDB" id="A0A226DAT7"/>
<dbReference type="OMA" id="SERYITR"/>
<protein>
    <submittedName>
        <fullName evidence="3">Transposable element Tc3 transposase</fullName>
    </submittedName>
</protein>
<gene>
    <name evidence="3" type="ORF">Fcan01_23281</name>
</gene>
<evidence type="ECO:0000313" key="4">
    <source>
        <dbReference type="Proteomes" id="UP000198287"/>
    </source>
</evidence>
<feature type="domain" description="Tc1-like transposase DDE" evidence="2">
    <location>
        <begin position="203"/>
        <end position="355"/>
    </location>
</feature>
<dbReference type="Gene3D" id="3.30.420.10">
    <property type="entry name" value="Ribonuclease H-like superfamily/Ribonuclease H"/>
    <property type="match status" value="1"/>
</dbReference>
<comment type="caution">
    <text evidence="3">The sequence shown here is derived from an EMBL/GenBank/DDBJ whole genome shotgun (WGS) entry which is preliminary data.</text>
</comment>
<dbReference type="GO" id="GO:0003676">
    <property type="term" value="F:nucleic acid binding"/>
    <property type="evidence" value="ECO:0007669"/>
    <property type="project" value="InterPro"/>
</dbReference>
<dbReference type="Proteomes" id="UP000198287">
    <property type="component" value="Unassembled WGS sequence"/>
</dbReference>
<proteinExistence type="predicted"/>
<name>A0A226DAT7_FOLCA</name>
<keyword evidence="4" id="KW-1185">Reference proteome</keyword>
<organism evidence="3 4">
    <name type="scientific">Folsomia candida</name>
    <name type="common">Springtail</name>
    <dbReference type="NCBI Taxonomy" id="158441"/>
    <lineage>
        <taxon>Eukaryota</taxon>
        <taxon>Metazoa</taxon>
        <taxon>Ecdysozoa</taxon>
        <taxon>Arthropoda</taxon>
        <taxon>Hexapoda</taxon>
        <taxon>Collembola</taxon>
        <taxon>Entomobryomorpha</taxon>
        <taxon>Isotomoidea</taxon>
        <taxon>Isotomidae</taxon>
        <taxon>Proisotominae</taxon>
        <taxon>Folsomia</taxon>
    </lineage>
</organism>
<dbReference type="Pfam" id="PF13358">
    <property type="entry name" value="DDE_3"/>
    <property type="match status" value="1"/>
</dbReference>
<feature type="region of interest" description="Disordered" evidence="1">
    <location>
        <begin position="1"/>
        <end position="20"/>
    </location>
</feature>
<dbReference type="PANTHER" id="PTHR47326:SF1">
    <property type="entry name" value="HTH PSQ-TYPE DOMAIN-CONTAINING PROTEIN"/>
    <property type="match status" value="1"/>
</dbReference>
<dbReference type="PANTHER" id="PTHR47326">
    <property type="entry name" value="TRANSPOSABLE ELEMENT TC3 TRANSPOSASE-LIKE PROTEIN"/>
    <property type="match status" value="1"/>
</dbReference>
<evidence type="ECO:0000259" key="2">
    <source>
        <dbReference type="Pfam" id="PF13358"/>
    </source>
</evidence>
<evidence type="ECO:0000256" key="1">
    <source>
        <dbReference type="SAM" id="MobiDB-lite"/>
    </source>
</evidence>
<sequence length="400" mass="46143">MLPHPDNAIRQQRPDNHQQAAKPIISYHQAAYTLCPKSPDAVVPRAVLPRCFVDYFYIWKFRQIIFFPQWVLRSRYLVNIKELEYKHYSAKDRKRSGRPRVLSPTTKRQIKSKMYRKCGASVRKTARILNSTPRYMNKNKNISKSTVHNYLKTTKWGKTAYRSQKKTLLSKKNVQDRLKFGQLVEETGFLTPGTRGQKLRANILFTDETWIELHGQGHSQNRRYRTEERIDVPPILRPKHSLKIMVAGGFCAGGVTQLHVVPQGQTINANYYQTKILPTYTQAMSSGIFSSRNNIVFQQDGAPAHTAKSTMKILEDEFETVWGKGVWPGNSPDLNPIENLWSILKDSAYQDPLPTTRQELQARFQTTWNSLPVDLLQKLAQSFKTRVDQMMTNDGGHTTY</sequence>
<reference evidence="3 4" key="1">
    <citation type="submission" date="2015-12" db="EMBL/GenBank/DDBJ databases">
        <title>The genome of Folsomia candida.</title>
        <authorList>
            <person name="Faddeeva A."/>
            <person name="Derks M.F."/>
            <person name="Anvar Y."/>
            <person name="Smit S."/>
            <person name="Van Straalen N."/>
            <person name="Roelofs D."/>
        </authorList>
    </citation>
    <scope>NUCLEOTIDE SEQUENCE [LARGE SCALE GENOMIC DNA]</scope>
    <source>
        <strain evidence="3 4">VU population</strain>
        <tissue evidence="3">Whole body</tissue>
    </source>
</reference>
<dbReference type="EMBL" id="LNIX01000027">
    <property type="protein sequence ID" value="OXA41954.1"/>
    <property type="molecule type" value="Genomic_DNA"/>
</dbReference>
<dbReference type="InterPro" id="IPR038717">
    <property type="entry name" value="Tc1-like_DDE_dom"/>
</dbReference>
<evidence type="ECO:0000313" key="3">
    <source>
        <dbReference type="EMBL" id="OXA41954.1"/>
    </source>
</evidence>
<dbReference type="OrthoDB" id="4843387at2759"/>
<dbReference type="STRING" id="158441.A0A226DAT7"/>
<dbReference type="InterPro" id="IPR036397">
    <property type="entry name" value="RNaseH_sf"/>
</dbReference>